<protein>
    <submittedName>
        <fullName evidence="3">MBL fold metallo-hydrolase</fullName>
    </submittedName>
</protein>
<feature type="signal peptide" evidence="1">
    <location>
        <begin position="1"/>
        <end position="18"/>
    </location>
</feature>
<dbReference type="Pfam" id="PF12706">
    <property type="entry name" value="Lactamase_B_2"/>
    <property type="match status" value="1"/>
</dbReference>
<proteinExistence type="predicted"/>
<dbReference type="CDD" id="cd07716">
    <property type="entry name" value="RNaseZ_short-form-like_MBL-fold"/>
    <property type="match status" value="1"/>
</dbReference>
<dbReference type="OrthoDB" id="9800940at2"/>
<dbReference type="Proteomes" id="UP000245283">
    <property type="component" value="Unassembled WGS sequence"/>
</dbReference>
<name>A0A2V1K864_9ACTO</name>
<dbReference type="SUPFAM" id="SSF56281">
    <property type="entry name" value="Metallo-hydrolase/oxidoreductase"/>
    <property type="match status" value="1"/>
</dbReference>
<evidence type="ECO:0000313" key="3">
    <source>
        <dbReference type="EMBL" id="PWF27658.1"/>
    </source>
</evidence>
<comment type="caution">
    <text evidence="3">The sequence shown here is derived from an EMBL/GenBank/DDBJ whole genome shotgun (WGS) entry which is preliminary data.</text>
</comment>
<keyword evidence="3" id="KW-0378">Hydrolase</keyword>
<dbReference type="EMBL" id="QETB01000001">
    <property type="protein sequence ID" value="PWF27658.1"/>
    <property type="molecule type" value="Genomic_DNA"/>
</dbReference>
<evidence type="ECO:0000259" key="2">
    <source>
        <dbReference type="Pfam" id="PF12706"/>
    </source>
</evidence>
<keyword evidence="1" id="KW-0732">Signal</keyword>
<dbReference type="InterPro" id="IPR001279">
    <property type="entry name" value="Metallo-B-lactamas"/>
</dbReference>
<evidence type="ECO:0000256" key="1">
    <source>
        <dbReference type="SAM" id="SignalP"/>
    </source>
</evidence>
<dbReference type="PANTHER" id="PTHR46018">
    <property type="entry name" value="ZINC PHOSPHODIESTERASE ELAC PROTEIN 1"/>
    <property type="match status" value="1"/>
</dbReference>
<dbReference type="InterPro" id="IPR036866">
    <property type="entry name" value="RibonucZ/Hydroxyglut_hydro"/>
</dbReference>
<organism evidence="3 4">
    <name type="scientific">Ancrocorticia populi</name>
    <dbReference type="NCBI Taxonomy" id="2175228"/>
    <lineage>
        <taxon>Bacteria</taxon>
        <taxon>Bacillati</taxon>
        <taxon>Actinomycetota</taxon>
        <taxon>Actinomycetes</taxon>
        <taxon>Actinomycetales</taxon>
        <taxon>Actinomycetaceae</taxon>
        <taxon>Ancrocorticia</taxon>
    </lineage>
</organism>
<dbReference type="RefSeq" id="WP_109093154.1">
    <property type="nucleotide sequence ID" value="NZ_QETB01000001.1"/>
</dbReference>
<accession>A0A2V1K864</accession>
<feature type="chain" id="PRO_5016178896" evidence="1">
    <location>
        <begin position="19"/>
        <end position="256"/>
    </location>
</feature>
<keyword evidence="4" id="KW-1185">Reference proteome</keyword>
<gene>
    <name evidence="3" type="ORF">DD236_04590</name>
</gene>
<dbReference type="AlphaFoldDB" id="A0A2V1K864"/>
<feature type="domain" description="Metallo-beta-lactamase" evidence="2">
    <location>
        <begin position="31"/>
        <end position="223"/>
    </location>
</feature>
<dbReference type="PANTHER" id="PTHR46018:SF4">
    <property type="entry name" value="METALLO-HYDROLASE YHFI-RELATED"/>
    <property type="match status" value="1"/>
</dbReference>
<dbReference type="Gene3D" id="3.60.15.10">
    <property type="entry name" value="Ribonuclease Z/Hydroxyacylglutathione hydrolase-like"/>
    <property type="match status" value="1"/>
</dbReference>
<sequence>MKLTVLGCSGSMSGPAGAASAYLLQAGGYSITLDFGPGAMGQLLRYLDPADLDAMFFSHLHADHCVDITGMHVYRRWFPDGPLPAVDVYSPADGMARTRQIGDDPEDETYSGAFHFKDFGPGARTTVGPMTIEAFPAVHPVPAVGLRIIGPSELDPKQDVIFGFTGDTDLCDGEIEMARHADLLLAEAAFEDGRDEARGIHMTGTRAGQLAQQAGARKLLLTHLQPWTSPENVRRAAESVFAGPVRPVEPGETYTV</sequence>
<reference evidence="4" key="1">
    <citation type="submission" date="2018-05" db="EMBL/GenBank/DDBJ databases">
        <authorList>
            <person name="Li Y."/>
        </authorList>
    </citation>
    <scope>NUCLEOTIDE SEQUENCE [LARGE SCALE GENOMIC DNA]</scope>
    <source>
        <strain evidence="4">sk1b4</strain>
    </source>
</reference>
<evidence type="ECO:0000313" key="4">
    <source>
        <dbReference type="Proteomes" id="UP000245283"/>
    </source>
</evidence>
<dbReference type="GO" id="GO:0042781">
    <property type="term" value="F:3'-tRNA processing endoribonuclease activity"/>
    <property type="evidence" value="ECO:0007669"/>
    <property type="project" value="TreeGrafter"/>
</dbReference>